<evidence type="ECO:0000256" key="2">
    <source>
        <dbReference type="SAM" id="MobiDB-lite"/>
    </source>
</evidence>
<dbReference type="PANTHER" id="PTHR46430">
    <property type="entry name" value="PROTEIN SKT5-RELATED"/>
    <property type="match status" value="1"/>
</dbReference>
<dbReference type="AlphaFoldDB" id="A0AAW3I8G5"/>
<gene>
    <name evidence="3" type="ORF">AFM18_03980</name>
</gene>
<evidence type="ECO:0000256" key="1">
    <source>
        <dbReference type="ARBA" id="ARBA00022737"/>
    </source>
</evidence>
<dbReference type="PANTHER" id="PTHR46430:SF1">
    <property type="entry name" value="CHITIN SYNTHASE REGULATOR SKT5-RELATED"/>
    <property type="match status" value="1"/>
</dbReference>
<dbReference type="Gene3D" id="1.25.40.10">
    <property type="entry name" value="Tetratricopeptide repeat domain"/>
    <property type="match status" value="1"/>
</dbReference>
<organism evidence="3 4">
    <name type="scientific">Achromobacter spanius</name>
    <dbReference type="NCBI Taxonomy" id="217203"/>
    <lineage>
        <taxon>Bacteria</taxon>
        <taxon>Pseudomonadati</taxon>
        <taxon>Pseudomonadota</taxon>
        <taxon>Betaproteobacteria</taxon>
        <taxon>Burkholderiales</taxon>
        <taxon>Alcaligenaceae</taxon>
        <taxon>Achromobacter</taxon>
    </lineage>
</organism>
<evidence type="ECO:0000313" key="4">
    <source>
        <dbReference type="Proteomes" id="UP000037511"/>
    </source>
</evidence>
<dbReference type="EMBL" id="LGVG01000003">
    <property type="protein sequence ID" value="KNE29014.1"/>
    <property type="molecule type" value="Genomic_DNA"/>
</dbReference>
<proteinExistence type="predicted"/>
<sequence length="314" mass="32825">MTRPELRLRPSTAGRLIGRISRATRRVLGLAGLVSATLVASVAVAQPQACATGTPSAMPTAPLPDDGRNYAAILNSAQRGQARDQYWIGRFHEVGVFVPVDPARAGAWFRQAAAQGDAAAALGVERLGALGRATPTDTLFKVVMQSGVMGDPEAMFRVATFFAHGYAVEPDPDAALVFYRRAARAGHEAAIQALAEQGVDISQFRARKVPGRQDAKLFALRQAAFGGNADALFRLARHEGQDGHALLVDDLVLAAAERGHAGALNLVARRAGAQPDTPDGAAQTMPAPSTDQAKTPCARDGLGAPAGAQRVENG</sequence>
<dbReference type="InterPro" id="IPR006597">
    <property type="entry name" value="Sel1-like"/>
</dbReference>
<dbReference type="RefSeq" id="WP_050445479.1">
    <property type="nucleotide sequence ID" value="NZ_LGVG01000003.1"/>
</dbReference>
<evidence type="ECO:0008006" key="5">
    <source>
        <dbReference type="Google" id="ProtNLM"/>
    </source>
</evidence>
<dbReference type="Pfam" id="PF08238">
    <property type="entry name" value="Sel1"/>
    <property type="match status" value="2"/>
</dbReference>
<accession>A0AAW3I8G5</accession>
<dbReference type="SMART" id="SM00671">
    <property type="entry name" value="SEL1"/>
    <property type="match status" value="2"/>
</dbReference>
<dbReference type="Proteomes" id="UP000037511">
    <property type="component" value="Unassembled WGS sequence"/>
</dbReference>
<evidence type="ECO:0000313" key="3">
    <source>
        <dbReference type="EMBL" id="KNE29014.1"/>
    </source>
</evidence>
<dbReference type="InterPro" id="IPR011990">
    <property type="entry name" value="TPR-like_helical_dom_sf"/>
</dbReference>
<dbReference type="SUPFAM" id="SSF81901">
    <property type="entry name" value="HCP-like"/>
    <property type="match status" value="1"/>
</dbReference>
<keyword evidence="1" id="KW-0677">Repeat</keyword>
<dbReference type="InterPro" id="IPR051726">
    <property type="entry name" value="Chitin_Synth_Reg"/>
</dbReference>
<protein>
    <recommendedName>
        <fullName evidence="5">Sel1 repeat family protein</fullName>
    </recommendedName>
</protein>
<reference evidence="3 4" key="1">
    <citation type="submission" date="2015-07" db="EMBL/GenBank/DDBJ databases">
        <title>Draft genome of Achromobacter spanius.</title>
        <authorList>
            <person name="Wang X."/>
        </authorList>
    </citation>
    <scope>NUCLEOTIDE SEQUENCE [LARGE SCALE GENOMIC DNA]</scope>
    <source>
        <strain evidence="3 4">CGMCC9173</strain>
    </source>
</reference>
<comment type="caution">
    <text evidence="3">The sequence shown here is derived from an EMBL/GenBank/DDBJ whole genome shotgun (WGS) entry which is preliminary data.</text>
</comment>
<name>A0AAW3I8G5_9BURK</name>
<feature type="region of interest" description="Disordered" evidence="2">
    <location>
        <begin position="272"/>
        <end position="314"/>
    </location>
</feature>